<gene>
    <name evidence="1" type="ORF">LEP1GSC125_0066</name>
</gene>
<reference evidence="1 2" key="1">
    <citation type="journal article" date="2014" name="Int. J. Syst. Evol. Microbiol.">
        <title>Leptospira mayottensis sp. nov., a pathogenic species of the genus Leptospira isolated from humans.</title>
        <authorList>
            <person name="Bourhy P."/>
            <person name="Collet L."/>
            <person name="Brisse S."/>
            <person name="Picardeau M."/>
        </authorList>
    </citation>
    <scope>NUCLEOTIDE SEQUENCE [LARGE SCALE GENOMIC DNA]</scope>
    <source>
        <strain evidence="1 2">200901122</strain>
    </source>
</reference>
<protein>
    <submittedName>
        <fullName evidence="1">Uncharacterized protein</fullName>
    </submittedName>
</protein>
<dbReference type="Proteomes" id="UP000001343">
    <property type="component" value="Unassembled WGS sequence"/>
</dbReference>
<dbReference type="EMBL" id="AKWM02000060">
    <property type="protein sequence ID" value="EKR99069.1"/>
    <property type="molecule type" value="Genomic_DNA"/>
</dbReference>
<sequence>MINNFSLSEQACSQSFQYIQSSFFRSEIRFYDDLFREIIDFEGLSLVPKPSPSQKEP</sequence>
<evidence type="ECO:0000313" key="1">
    <source>
        <dbReference type="EMBL" id="EKR99069.1"/>
    </source>
</evidence>
<name>A0AA87MNG4_9LEPT</name>
<comment type="caution">
    <text evidence="1">The sequence shown here is derived from an EMBL/GenBank/DDBJ whole genome shotgun (WGS) entry which is preliminary data.</text>
</comment>
<accession>A0AA87MNG4</accession>
<organism evidence="1 2">
    <name type="scientific">Leptospira mayottensis 200901122</name>
    <dbReference type="NCBI Taxonomy" id="1193010"/>
    <lineage>
        <taxon>Bacteria</taxon>
        <taxon>Pseudomonadati</taxon>
        <taxon>Spirochaetota</taxon>
        <taxon>Spirochaetia</taxon>
        <taxon>Leptospirales</taxon>
        <taxon>Leptospiraceae</taxon>
        <taxon>Leptospira</taxon>
    </lineage>
</organism>
<proteinExistence type="predicted"/>
<dbReference type="AlphaFoldDB" id="A0AA87MNG4"/>
<evidence type="ECO:0000313" key="2">
    <source>
        <dbReference type="Proteomes" id="UP000001343"/>
    </source>
</evidence>